<feature type="domain" description="Type II secretion system protein GspI C-terminal" evidence="10">
    <location>
        <begin position="47"/>
        <end position="124"/>
    </location>
</feature>
<name>A0A1Y5I024_OLEAN</name>
<evidence type="ECO:0000259" key="10">
    <source>
        <dbReference type="Pfam" id="PF02501"/>
    </source>
</evidence>
<dbReference type="Pfam" id="PF02501">
    <property type="entry name" value="T2SSI"/>
    <property type="match status" value="1"/>
</dbReference>
<evidence type="ECO:0000256" key="7">
    <source>
        <dbReference type="ARBA" id="ARBA00022989"/>
    </source>
</evidence>
<dbReference type="SUPFAM" id="SSF54523">
    <property type="entry name" value="Pili subunits"/>
    <property type="match status" value="1"/>
</dbReference>
<accession>A0A1Y5I024</accession>
<dbReference type="InterPro" id="IPR045584">
    <property type="entry name" value="Pilin-like"/>
</dbReference>
<dbReference type="InterPro" id="IPR012902">
    <property type="entry name" value="N_methyl_site"/>
</dbReference>
<comment type="similarity">
    <text evidence="2 9">Belongs to the GSP I family.</text>
</comment>
<proteinExistence type="inferred from homology"/>
<dbReference type="InterPro" id="IPR003413">
    <property type="entry name" value="T2SS_GspI_C"/>
</dbReference>
<evidence type="ECO:0000313" key="11">
    <source>
        <dbReference type="EMBL" id="OUS41403.1"/>
    </source>
</evidence>
<comment type="subunit">
    <text evidence="9">Type II secretion is composed of four main components: the outer membrane complex, the inner membrane complex, the cytoplasmic secretion ATPase and the periplasm-spanning pseudopilus.</text>
</comment>
<evidence type="ECO:0000256" key="5">
    <source>
        <dbReference type="ARBA" id="ARBA00022519"/>
    </source>
</evidence>
<keyword evidence="7 9" id="KW-1133">Transmembrane helix</keyword>
<evidence type="ECO:0000256" key="1">
    <source>
        <dbReference type="ARBA" id="ARBA00004377"/>
    </source>
</evidence>
<comment type="function">
    <text evidence="9">Component of the type II secretion system required for the energy-dependent secretion of extracellular factors such as proteases and toxins from the periplasm.</text>
</comment>
<dbReference type="PANTHER" id="PTHR38779:SF2">
    <property type="entry name" value="TYPE II SECRETION SYSTEM PROTEIN I-RELATED"/>
    <property type="match status" value="1"/>
</dbReference>
<evidence type="ECO:0000313" key="12">
    <source>
        <dbReference type="Proteomes" id="UP000227088"/>
    </source>
</evidence>
<dbReference type="NCBIfam" id="TIGR02532">
    <property type="entry name" value="IV_pilin_GFxxxE"/>
    <property type="match status" value="1"/>
</dbReference>
<keyword evidence="3" id="KW-1003">Cell membrane</keyword>
<comment type="caution">
    <text evidence="11">The sequence shown here is derived from an EMBL/GenBank/DDBJ whole genome shotgun (WGS) entry which is preliminary data.</text>
</comment>
<protein>
    <recommendedName>
        <fullName evidence="9">Type II secretion system protein I</fullName>
        <shortName evidence="9">T2SS minor pseudopilin I</shortName>
    </recommendedName>
</protein>
<organism evidence="11 12">
    <name type="scientific">Oleispira antarctica</name>
    <dbReference type="NCBI Taxonomy" id="188908"/>
    <lineage>
        <taxon>Bacteria</taxon>
        <taxon>Pseudomonadati</taxon>
        <taxon>Pseudomonadota</taxon>
        <taxon>Gammaproteobacteria</taxon>
        <taxon>Oceanospirillales</taxon>
        <taxon>Oceanospirillaceae</taxon>
        <taxon>Oleispira</taxon>
    </lineage>
</organism>
<gene>
    <name evidence="11" type="ORF">A9R00_01110</name>
</gene>
<dbReference type="PANTHER" id="PTHR38779">
    <property type="entry name" value="TYPE II SECRETION SYSTEM PROTEIN I-RELATED"/>
    <property type="match status" value="1"/>
</dbReference>
<keyword evidence="8 9" id="KW-0472">Membrane</keyword>
<comment type="PTM">
    <text evidence="9">Cleaved by prepilin peptidase.</text>
</comment>
<dbReference type="Pfam" id="PF07963">
    <property type="entry name" value="N_methyl"/>
    <property type="match status" value="1"/>
</dbReference>
<evidence type="ECO:0000256" key="4">
    <source>
        <dbReference type="ARBA" id="ARBA00022481"/>
    </source>
</evidence>
<dbReference type="EMBL" id="MABE01000069">
    <property type="protein sequence ID" value="OUS41403.1"/>
    <property type="molecule type" value="Genomic_DNA"/>
</dbReference>
<dbReference type="Proteomes" id="UP000227088">
    <property type="component" value="Unassembled WGS sequence"/>
</dbReference>
<reference evidence="12" key="1">
    <citation type="journal article" date="2017" name="Proc. Natl. Acad. Sci. U.S.A.">
        <title>Simulation of Deepwater Horizon oil plume reveals substrate specialization within a complex community of hydrocarbon degraders.</title>
        <authorList>
            <person name="Hu P."/>
            <person name="Dubinsky E.A."/>
            <person name="Probst A.J."/>
            <person name="Wang J."/>
            <person name="Sieber C.M.K."/>
            <person name="Tom L.M."/>
            <person name="Gardinali P."/>
            <person name="Banfield J.F."/>
            <person name="Atlas R.M."/>
            <person name="Andersen G.L."/>
        </authorList>
    </citation>
    <scope>NUCLEOTIDE SEQUENCE [LARGE SCALE GENOMIC DNA]</scope>
</reference>
<dbReference type="NCBIfam" id="TIGR01707">
    <property type="entry name" value="gspI"/>
    <property type="match status" value="1"/>
</dbReference>
<evidence type="ECO:0000256" key="6">
    <source>
        <dbReference type="ARBA" id="ARBA00022692"/>
    </source>
</evidence>
<dbReference type="GO" id="GO:0015627">
    <property type="term" value="C:type II protein secretion system complex"/>
    <property type="evidence" value="ECO:0007669"/>
    <property type="project" value="UniProtKB-UniRule"/>
</dbReference>
<feature type="transmembrane region" description="Helical" evidence="9">
    <location>
        <begin position="12"/>
        <end position="33"/>
    </location>
</feature>
<evidence type="ECO:0000256" key="9">
    <source>
        <dbReference type="RuleBase" id="RU368030"/>
    </source>
</evidence>
<sequence length="127" mass="14102">MNRALSSKQSALGFTLIEVMISLSIFAVMAAAISRTASQNADTTLYLEEKTLASFVAENRLNKLKLSGYPAATQTKDSVEMAGREWHITTKVENTQLPNFRRIDVQVAKMVDKENPLINLTGFMGKY</sequence>
<evidence type="ECO:0000256" key="2">
    <source>
        <dbReference type="ARBA" id="ARBA00008358"/>
    </source>
</evidence>
<evidence type="ECO:0000256" key="8">
    <source>
        <dbReference type="ARBA" id="ARBA00023136"/>
    </source>
</evidence>
<dbReference type="InterPro" id="IPR010052">
    <property type="entry name" value="T2SS_protein-GspI"/>
</dbReference>
<keyword evidence="5 9" id="KW-0997">Cell inner membrane</keyword>
<keyword evidence="6 9" id="KW-0812">Transmembrane</keyword>
<keyword evidence="4 9" id="KW-0488">Methylation</keyword>
<dbReference type="Gene3D" id="3.30.1300.30">
    <property type="entry name" value="GSPII I/J protein-like"/>
    <property type="match status" value="1"/>
</dbReference>
<dbReference type="GO" id="GO:0005886">
    <property type="term" value="C:plasma membrane"/>
    <property type="evidence" value="ECO:0007669"/>
    <property type="project" value="UniProtKB-SubCell"/>
</dbReference>
<evidence type="ECO:0000256" key="3">
    <source>
        <dbReference type="ARBA" id="ARBA00022475"/>
    </source>
</evidence>
<comment type="subcellular location">
    <subcellularLocation>
        <location evidence="1 9">Cell inner membrane</location>
        <topology evidence="1 9">Single-pass membrane protein</topology>
    </subcellularLocation>
</comment>
<dbReference type="GO" id="GO:0015628">
    <property type="term" value="P:protein secretion by the type II secretion system"/>
    <property type="evidence" value="ECO:0007669"/>
    <property type="project" value="UniProtKB-UniRule"/>
</dbReference>
<dbReference type="AlphaFoldDB" id="A0A1Y5I024"/>